<dbReference type="SUPFAM" id="SSF50475">
    <property type="entry name" value="FMN-binding split barrel"/>
    <property type="match status" value="1"/>
</dbReference>
<dbReference type="AlphaFoldDB" id="I3RAC1"/>
<reference evidence="3" key="4">
    <citation type="submission" date="2014-05" db="EMBL/GenBank/DDBJ databases">
        <authorList>
            <person name="Wang L."/>
            <person name="Yang H."/>
            <person name="Xiang H."/>
        </authorList>
    </citation>
    <scope>NUCLEOTIDE SEQUENCE</scope>
    <source>
        <strain evidence="3">CGMCC 1.2087</strain>
        <plasmid evidence="3">pHM500</plasmid>
    </source>
</reference>
<dbReference type="NCBIfam" id="TIGR03618">
    <property type="entry name" value="Rv1155_F420"/>
    <property type="match status" value="1"/>
</dbReference>
<proteinExistence type="predicted"/>
<dbReference type="Proteomes" id="UP000011603">
    <property type="component" value="Unassembled WGS sequence"/>
</dbReference>
<dbReference type="GeneID" id="40157806"/>
<gene>
    <name evidence="3" type="ordered locus">HFX_6054</name>
    <name evidence="4" type="ORF">C439_19213</name>
    <name evidence="5" type="ORF">E6P09_15275</name>
</gene>
<evidence type="ECO:0000313" key="6">
    <source>
        <dbReference type="Proteomes" id="UP000006469"/>
    </source>
</evidence>
<dbReference type="Pfam" id="PF01243">
    <property type="entry name" value="PNPOx_N"/>
    <property type="match status" value="1"/>
</dbReference>
<evidence type="ECO:0000256" key="1">
    <source>
        <dbReference type="ARBA" id="ARBA00023002"/>
    </source>
</evidence>
<evidence type="ECO:0000313" key="8">
    <source>
        <dbReference type="Proteomes" id="UP000299011"/>
    </source>
</evidence>
<dbReference type="OrthoDB" id="10511at2157"/>
<dbReference type="InterPro" id="IPR019920">
    <property type="entry name" value="F420-binding_dom_put"/>
</dbReference>
<organism evidence="3 6">
    <name type="scientific">Haloferax mediterranei (strain ATCC 33500 / DSM 1411 / JCM 8866 / NBRC 14739 / NCIMB 2177 / R-4)</name>
    <name type="common">Halobacterium mediterranei</name>
    <dbReference type="NCBI Taxonomy" id="523841"/>
    <lineage>
        <taxon>Archaea</taxon>
        <taxon>Methanobacteriati</taxon>
        <taxon>Methanobacteriota</taxon>
        <taxon>Stenosarchaea group</taxon>
        <taxon>Halobacteria</taxon>
        <taxon>Halobacteriales</taxon>
        <taxon>Haloferacaceae</taxon>
        <taxon>Haloferax</taxon>
    </lineage>
</organism>
<name>I3RAC1_HALMT</name>
<dbReference type="Gene3D" id="2.30.110.10">
    <property type="entry name" value="Electron Transport, Fmn-binding Protein, Chain A"/>
    <property type="match status" value="1"/>
</dbReference>
<dbReference type="InterPro" id="IPR011576">
    <property type="entry name" value="Pyridox_Oxase_N"/>
</dbReference>
<sequence>MASIPVEFQDLFERGAPVQLATVLPDGMPHVTPVFAEYDGEHVLFNTMRGRRKERNIRNNPNVGVSVTDPDDPYRYLSISGEVVGVTEDGAVEHVHHIARKFMDVPEYPNLDDEPNPRVVVRIRPVQVRAIDEPERSD</sequence>
<keyword evidence="7" id="KW-1185">Reference proteome</keyword>
<dbReference type="PANTHER" id="PTHR35176">
    <property type="entry name" value="HEME OXYGENASE HI_0854-RELATED"/>
    <property type="match status" value="1"/>
</dbReference>
<reference evidence="4 7" key="3">
    <citation type="journal article" date="2014" name="PLoS Genet.">
        <title>Phylogenetically driven sequencing of extremely halophilic archaea reveals strategies for static and dynamic osmo-response.</title>
        <authorList>
            <person name="Becker E.A."/>
            <person name="Seitzer P.M."/>
            <person name="Tritt A."/>
            <person name="Larsen D."/>
            <person name="Krusor M."/>
            <person name="Yao A.I."/>
            <person name="Wu D."/>
            <person name="Madern D."/>
            <person name="Eisen J.A."/>
            <person name="Darling A.E."/>
            <person name="Facciotti M.T."/>
        </authorList>
    </citation>
    <scope>NUCLEOTIDE SEQUENCE [LARGE SCALE GENOMIC DNA]</scope>
    <source>
        <strain evidence="4">ATCC 33500</strain>
        <strain evidence="7">ATCC 33500 / DSM 1411 / JCM 8866 / NBRC 14739 / NCIMB 2177 / R-4</strain>
    </source>
</reference>
<keyword evidence="3" id="KW-0614">Plasmid</keyword>
<evidence type="ECO:0000259" key="2">
    <source>
        <dbReference type="Pfam" id="PF01243"/>
    </source>
</evidence>
<dbReference type="Proteomes" id="UP000299011">
    <property type="component" value="Plasmid pHME505"/>
</dbReference>
<dbReference type="KEGG" id="hme:HFX_6054"/>
<dbReference type="EMBL" id="CP001871">
    <property type="protein sequence ID" value="AFK21181.1"/>
    <property type="molecule type" value="Genomic_DNA"/>
</dbReference>
<dbReference type="Proteomes" id="UP000006469">
    <property type="component" value="Plasmid pHM500"/>
</dbReference>
<protein>
    <submittedName>
        <fullName evidence="5">PPOX class F420-dependent oxidoreductase</fullName>
    </submittedName>
    <submittedName>
        <fullName evidence="3">Pyridoxamine 5'-phosphate oxidase</fullName>
    </submittedName>
</protein>
<dbReference type="InterPro" id="IPR012349">
    <property type="entry name" value="Split_barrel_FMN-bd"/>
</dbReference>
<reference evidence="3" key="1">
    <citation type="journal article" date="2012" name="Appl. Environ. Microbiol.">
        <title>Identification of the haloarchaeal phasin (PhaP) that functions in polyhydroxyalkanoate accumulation and granule formation in Haloferax mediterranei.</title>
        <authorList>
            <person name="Cai S."/>
            <person name="Cai L."/>
            <person name="Liu H."/>
            <person name="Liu X."/>
            <person name="Han J."/>
            <person name="Zhou J."/>
            <person name="Xiang H."/>
        </authorList>
    </citation>
    <scope>NUCLEOTIDE SEQUENCE</scope>
    <source>
        <strain evidence="3">CGMCC 1.2087</strain>
    </source>
</reference>
<reference evidence="3 6" key="2">
    <citation type="journal article" date="2012" name="J. Bacteriol.">
        <title>Complete genome sequence of the metabolically versatile halophilic archaeon Haloferax mediterranei, a poly(3-hydroxybutyrate-co-3-hydroxyvalerate) producer.</title>
        <authorList>
            <person name="Han J."/>
            <person name="Zhang F."/>
            <person name="Hou J."/>
            <person name="Liu X."/>
            <person name="Li M."/>
            <person name="Liu H."/>
            <person name="Cai L."/>
            <person name="Zhang B."/>
            <person name="Chen Y."/>
            <person name="Zhou J."/>
            <person name="Hu S."/>
            <person name="Xiang H."/>
        </authorList>
    </citation>
    <scope>NUCLEOTIDE SEQUENCE [LARGE SCALE GENOMIC DNA]</scope>
    <source>
        <strain evidence="6">ATCC 33500 / DSM 1411 / JCM 8866 / NBRC 14739 / NCIMB 2177 / R-4</strain>
        <strain evidence="3">CGMCC 1.2087</strain>
        <plasmid evidence="6">pHM500</plasmid>
    </source>
</reference>
<accession>I3RAC1</accession>
<evidence type="ECO:0000313" key="7">
    <source>
        <dbReference type="Proteomes" id="UP000011603"/>
    </source>
</evidence>
<evidence type="ECO:0000313" key="5">
    <source>
        <dbReference type="EMBL" id="QCQ76705.1"/>
    </source>
</evidence>
<reference evidence="5 8" key="5">
    <citation type="submission" date="2019-04" db="EMBL/GenBank/DDBJ databases">
        <title>Methylomes of two halophilic Archaea, Haloarcula marismortui and Haloferax mediterranei.</title>
        <authorList>
            <person name="DasSarma S."/>
            <person name="DasSarma P."/>
            <person name="DasSarma S."/>
            <person name="Fomenkov A."/>
            <person name="Vincze T."/>
            <person name="Anton B.P."/>
            <person name="Roberts R.J."/>
        </authorList>
    </citation>
    <scope>NUCLEOTIDE SEQUENCE [LARGE SCALE GENOMIC DNA]</scope>
    <source>
        <strain evidence="5">ATCC 33500</strain>
        <strain evidence="8">ATCC 33500 / DSM 1411 / JCM 8866 / NBRC 14739 / NCIMB 2177 / R-4</strain>
        <plasmid evidence="5 8">pHME505</plasmid>
    </source>
</reference>
<dbReference type="GO" id="GO:0005829">
    <property type="term" value="C:cytosol"/>
    <property type="evidence" value="ECO:0007669"/>
    <property type="project" value="TreeGrafter"/>
</dbReference>
<geneLocation type="plasmid" evidence="3 6">
    <name>pHM500</name>
</geneLocation>
<evidence type="ECO:0000313" key="3">
    <source>
        <dbReference type="EMBL" id="AFK21181.1"/>
    </source>
</evidence>
<dbReference type="InterPro" id="IPR052019">
    <property type="entry name" value="F420H2_bilvrd_red/Heme_oxyg"/>
</dbReference>
<dbReference type="PANTHER" id="PTHR35176:SF6">
    <property type="entry name" value="HEME OXYGENASE HI_0854-RELATED"/>
    <property type="match status" value="1"/>
</dbReference>
<dbReference type="EMBL" id="CP039140">
    <property type="protein sequence ID" value="QCQ76705.1"/>
    <property type="molecule type" value="Genomic_DNA"/>
</dbReference>
<evidence type="ECO:0000313" key="4">
    <source>
        <dbReference type="EMBL" id="ELZ97483.1"/>
    </source>
</evidence>
<dbReference type="RefSeq" id="WP_004061061.1">
    <property type="nucleotide sequence ID" value="NC_017944.1"/>
</dbReference>
<dbReference type="EMBL" id="AOLO01000015">
    <property type="protein sequence ID" value="ELZ97483.1"/>
    <property type="molecule type" value="Genomic_DNA"/>
</dbReference>
<dbReference type="HOGENOM" id="CLU_123922_3_1_2"/>
<keyword evidence="1" id="KW-0560">Oxidoreductase</keyword>
<dbReference type="GO" id="GO:0070967">
    <property type="term" value="F:coenzyme F420 binding"/>
    <property type="evidence" value="ECO:0007669"/>
    <property type="project" value="TreeGrafter"/>
</dbReference>
<geneLocation type="plasmid" evidence="5 8">
    <name>pHME505</name>
</geneLocation>
<dbReference type="PATRIC" id="fig|523841.21.peg.3850"/>
<feature type="domain" description="Pyridoxamine 5'-phosphate oxidase N-terminal" evidence="2">
    <location>
        <begin position="7"/>
        <end position="131"/>
    </location>
</feature>
<dbReference type="GO" id="GO:0016627">
    <property type="term" value="F:oxidoreductase activity, acting on the CH-CH group of donors"/>
    <property type="evidence" value="ECO:0007669"/>
    <property type="project" value="TreeGrafter"/>
</dbReference>